<sequence>MLGGRAGSRVPGVRQGPRAAAPGAAGGARAPPSAARRRAASRIAAGGKGFGGDKAAPQGKKPASGGAGTGGAGKARRIDDGPQAVKRALRAADIARPIDPAEAARGRVDIATVKDWGSGVPDELGDLRVTGVRPGAFDSSPNRPLSAQLADLLAQLEARGGLRLADGGRPLPPFERWSFTATRYRQYLADAAAAHGGLEDALAAALGGGSNSAAAAGGAPGPSEAVAAALQQLGPVSGLHRSAALQRDLAAMLGADGGSGGEAANGGSSSSGGSSSNSRPAAAPLQATGNAGAFASYMASLAKAACSPGDAPEARDRAALRLLACAYSLLASFHSLGVRVGVGAAERAGAAAAGALAAYTDYPGLDGGEGGGGDSASAGRADPAAVLVARVDAAGRGLSVEQRSIVCDELPRAFPKAALIVAALAHED</sequence>
<gene>
    <name evidence="2" type="ORF">Rsub_11449</name>
</gene>
<evidence type="ECO:0000313" key="2">
    <source>
        <dbReference type="EMBL" id="GBF98845.1"/>
    </source>
</evidence>
<dbReference type="EMBL" id="BDRX01000137">
    <property type="protein sequence ID" value="GBF98845.1"/>
    <property type="molecule type" value="Genomic_DNA"/>
</dbReference>
<feature type="compositionally biased region" description="Low complexity" evidence="1">
    <location>
        <begin position="265"/>
        <end position="283"/>
    </location>
</feature>
<comment type="caution">
    <text evidence="2">The sequence shown here is derived from an EMBL/GenBank/DDBJ whole genome shotgun (WGS) entry which is preliminary data.</text>
</comment>
<feature type="region of interest" description="Disordered" evidence="1">
    <location>
        <begin position="1"/>
        <end position="86"/>
    </location>
</feature>
<keyword evidence="3" id="KW-1185">Reference proteome</keyword>
<protein>
    <submittedName>
        <fullName evidence="2">Uncharacterized protein</fullName>
    </submittedName>
</protein>
<feature type="compositionally biased region" description="Low complexity" evidence="1">
    <location>
        <begin position="53"/>
        <end position="64"/>
    </location>
</feature>
<proteinExistence type="predicted"/>
<feature type="region of interest" description="Disordered" evidence="1">
    <location>
        <begin position="260"/>
        <end position="284"/>
    </location>
</feature>
<feature type="compositionally biased region" description="Low complexity" evidence="1">
    <location>
        <begin position="16"/>
        <end position="34"/>
    </location>
</feature>
<evidence type="ECO:0000313" key="3">
    <source>
        <dbReference type="Proteomes" id="UP000247498"/>
    </source>
</evidence>
<dbReference type="Gene3D" id="1.20.910.10">
    <property type="entry name" value="Heme oxygenase-like"/>
    <property type="match status" value="1"/>
</dbReference>
<reference evidence="2 3" key="1">
    <citation type="journal article" date="2018" name="Sci. Rep.">
        <title>Raphidocelis subcapitata (=Pseudokirchneriella subcapitata) provides an insight into genome evolution and environmental adaptations in the Sphaeropleales.</title>
        <authorList>
            <person name="Suzuki S."/>
            <person name="Yamaguchi H."/>
            <person name="Nakajima N."/>
            <person name="Kawachi M."/>
        </authorList>
    </citation>
    <scope>NUCLEOTIDE SEQUENCE [LARGE SCALE GENOMIC DNA]</scope>
    <source>
        <strain evidence="2 3">NIES-35</strain>
    </source>
</reference>
<dbReference type="InParanoid" id="A0A2V0PNW0"/>
<dbReference type="OrthoDB" id="15304at2759"/>
<dbReference type="Proteomes" id="UP000247498">
    <property type="component" value="Unassembled WGS sequence"/>
</dbReference>
<evidence type="ECO:0000256" key="1">
    <source>
        <dbReference type="SAM" id="MobiDB-lite"/>
    </source>
</evidence>
<accession>A0A2V0PNW0</accession>
<dbReference type="AlphaFoldDB" id="A0A2V0PNW0"/>
<organism evidence="2 3">
    <name type="scientific">Raphidocelis subcapitata</name>
    <dbReference type="NCBI Taxonomy" id="307507"/>
    <lineage>
        <taxon>Eukaryota</taxon>
        <taxon>Viridiplantae</taxon>
        <taxon>Chlorophyta</taxon>
        <taxon>core chlorophytes</taxon>
        <taxon>Chlorophyceae</taxon>
        <taxon>CS clade</taxon>
        <taxon>Sphaeropleales</taxon>
        <taxon>Selenastraceae</taxon>
        <taxon>Raphidocelis</taxon>
    </lineage>
</organism>
<dbReference type="InterPro" id="IPR016084">
    <property type="entry name" value="Haem_Oase-like_multi-hlx"/>
</dbReference>
<name>A0A2V0PNW0_9CHLO</name>